<evidence type="ECO:0000313" key="6">
    <source>
        <dbReference type="EMBL" id="ANE45921.1"/>
    </source>
</evidence>
<dbReference type="OrthoDB" id="9813118at2"/>
<dbReference type="PROSITE" id="PS51935">
    <property type="entry name" value="NLPC_P60"/>
    <property type="match status" value="1"/>
</dbReference>
<dbReference type="SUPFAM" id="SSF54001">
    <property type="entry name" value="Cysteine proteinases"/>
    <property type="match status" value="1"/>
</dbReference>
<dbReference type="InterPro" id="IPR038765">
    <property type="entry name" value="Papain-like_cys_pep_sf"/>
</dbReference>
<dbReference type="PANTHER" id="PTHR47053">
    <property type="entry name" value="MUREIN DD-ENDOPEPTIDASE MEPH-RELATED"/>
    <property type="match status" value="1"/>
</dbReference>
<dbReference type="Proteomes" id="UP000076927">
    <property type="component" value="Chromosome"/>
</dbReference>
<dbReference type="Pfam" id="PF00877">
    <property type="entry name" value="NLPC_P60"/>
    <property type="match status" value="1"/>
</dbReference>
<name>A0A172TFV6_9BACL</name>
<feature type="domain" description="NlpC/P60" evidence="5">
    <location>
        <begin position="38"/>
        <end position="162"/>
    </location>
</feature>
<dbReference type="RefSeq" id="WP_068605188.1">
    <property type="nucleotide sequence ID" value="NZ_CP011388.1"/>
</dbReference>
<dbReference type="Gene3D" id="3.90.1720.10">
    <property type="entry name" value="endopeptidase domain like (from Nostoc punctiforme)"/>
    <property type="match status" value="1"/>
</dbReference>
<organism evidence="6 7">
    <name type="scientific">Paenibacillus swuensis</name>
    <dbReference type="NCBI Taxonomy" id="1178515"/>
    <lineage>
        <taxon>Bacteria</taxon>
        <taxon>Bacillati</taxon>
        <taxon>Bacillota</taxon>
        <taxon>Bacilli</taxon>
        <taxon>Bacillales</taxon>
        <taxon>Paenibacillaceae</taxon>
        <taxon>Paenibacillus</taxon>
    </lineage>
</organism>
<dbReference type="GO" id="GO:0006508">
    <property type="term" value="P:proteolysis"/>
    <property type="evidence" value="ECO:0007669"/>
    <property type="project" value="UniProtKB-KW"/>
</dbReference>
<dbReference type="EMBL" id="CP011388">
    <property type="protein sequence ID" value="ANE45921.1"/>
    <property type="molecule type" value="Genomic_DNA"/>
</dbReference>
<accession>A0A172TFV6</accession>
<dbReference type="PANTHER" id="PTHR47053:SF1">
    <property type="entry name" value="MUREIN DD-ENDOPEPTIDASE MEPH-RELATED"/>
    <property type="match status" value="1"/>
</dbReference>
<sequence>MNPLHKNILKKLAVISISSTIFLTGTTAYIAPSVEAASSSRDRVISIGNQYLGTPYKFGAQFGVTSRFDCSSFTKWVYSRVGKTLKRASKDQARQGYFVPRSQLVKGDLVFFTTSSRSGISHVGIYAGNSRVLHTYGAGGVKYSSMKSGWWNSHYVTARRVL</sequence>
<keyword evidence="7" id="KW-1185">Reference proteome</keyword>
<proteinExistence type="inferred from homology"/>
<gene>
    <name evidence="6" type="ORF">SY83_06025</name>
</gene>
<protein>
    <recommendedName>
        <fullName evidence="5">NlpC/P60 domain-containing protein</fullName>
    </recommendedName>
</protein>
<evidence type="ECO:0000256" key="2">
    <source>
        <dbReference type="ARBA" id="ARBA00022670"/>
    </source>
</evidence>
<keyword evidence="2" id="KW-0645">Protease</keyword>
<evidence type="ECO:0000259" key="5">
    <source>
        <dbReference type="PROSITE" id="PS51935"/>
    </source>
</evidence>
<evidence type="ECO:0000256" key="3">
    <source>
        <dbReference type="ARBA" id="ARBA00022801"/>
    </source>
</evidence>
<comment type="similarity">
    <text evidence="1">Belongs to the peptidase C40 family.</text>
</comment>
<dbReference type="InterPro" id="IPR000064">
    <property type="entry name" value="NLP_P60_dom"/>
</dbReference>
<evidence type="ECO:0000313" key="7">
    <source>
        <dbReference type="Proteomes" id="UP000076927"/>
    </source>
</evidence>
<dbReference type="GO" id="GO:0008234">
    <property type="term" value="F:cysteine-type peptidase activity"/>
    <property type="evidence" value="ECO:0007669"/>
    <property type="project" value="UniProtKB-KW"/>
</dbReference>
<keyword evidence="3" id="KW-0378">Hydrolase</keyword>
<dbReference type="PATRIC" id="fig|1178515.4.peg.1205"/>
<evidence type="ECO:0000256" key="4">
    <source>
        <dbReference type="ARBA" id="ARBA00022807"/>
    </source>
</evidence>
<reference evidence="6 7" key="1">
    <citation type="submission" date="2015-01" db="EMBL/GenBank/DDBJ databases">
        <title>Paenibacillus swuensis/DY6/whole genome sequencing.</title>
        <authorList>
            <person name="Kim M.K."/>
            <person name="Srinivasan S."/>
            <person name="Lee J.-J."/>
        </authorList>
    </citation>
    <scope>NUCLEOTIDE SEQUENCE [LARGE SCALE GENOMIC DNA]</scope>
    <source>
        <strain evidence="6 7">DY6</strain>
    </source>
</reference>
<dbReference type="AlphaFoldDB" id="A0A172TFV6"/>
<dbReference type="InterPro" id="IPR051202">
    <property type="entry name" value="Peptidase_C40"/>
</dbReference>
<dbReference type="STRING" id="1178515.SY83_06025"/>
<evidence type="ECO:0000256" key="1">
    <source>
        <dbReference type="ARBA" id="ARBA00007074"/>
    </source>
</evidence>
<dbReference type="KEGG" id="pswu:SY83_06025"/>
<keyword evidence="4" id="KW-0788">Thiol protease</keyword>